<accession>A0AAI8GTV6</accession>
<dbReference type="RefSeq" id="WP_058591295.1">
    <property type="nucleotide sequence ID" value="NZ_CP022046.2"/>
</dbReference>
<dbReference type="GO" id="GO:0004751">
    <property type="term" value="F:ribose-5-phosphate isomerase activity"/>
    <property type="evidence" value="ECO:0007669"/>
    <property type="project" value="TreeGrafter"/>
</dbReference>
<dbReference type="PANTHER" id="PTHR30345:SF5">
    <property type="entry name" value="GALACTOSE-6-PHOSPHATE ISOMERASE SUBUNIT LACA"/>
    <property type="match status" value="1"/>
</dbReference>
<evidence type="ECO:0000313" key="3">
    <source>
        <dbReference type="Proteomes" id="UP000197058"/>
    </source>
</evidence>
<comment type="similarity">
    <text evidence="1">Belongs to the LacAB/RpiB family.</text>
</comment>
<dbReference type="KEGG" id="sscu:CEP64_06390"/>
<dbReference type="InterPro" id="IPR003500">
    <property type="entry name" value="RpiB_LacA_LacB"/>
</dbReference>
<dbReference type="GO" id="GO:0019316">
    <property type="term" value="P:D-allose catabolic process"/>
    <property type="evidence" value="ECO:0007669"/>
    <property type="project" value="TreeGrafter"/>
</dbReference>
<dbReference type="PANTHER" id="PTHR30345">
    <property type="entry name" value="RIBOSE-5-PHOSPHATE ISOMERASE B"/>
    <property type="match status" value="1"/>
</dbReference>
<reference evidence="3" key="1">
    <citation type="submission" date="2017-06" db="EMBL/GenBank/DDBJ databases">
        <title>FDA dAtabase for Regulatory Grade micrObial Sequences (FDA-ARGOS): Supporting development and validation of Infectious Disease Dx tests.</title>
        <authorList>
            <person name="Goldberg B."/>
            <person name="Campos J."/>
            <person name="Tallon L."/>
            <person name="Sadzewicz L."/>
            <person name="Sengamalay N."/>
            <person name="Ott S."/>
            <person name="Godinez A."/>
            <person name="Nagaraj S."/>
            <person name="Vavikolanu K."/>
            <person name="Nadendla S."/>
            <person name="George J."/>
            <person name="Geyer C."/>
            <person name="Sichtig H."/>
        </authorList>
    </citation>
    <scope>NUCLEOTIDE SEQUENCE [LARGE SCALE GENOMIC DNA]</scope>
    <source>
        <strain evidence="3">FDAARGOS_285</strain>
    </source>
</reference>
<evidence type="ECO:0000256" key="1">
    <source>
        <dbReference type="ARBA" id="ARBA00008754"/>
    </source>
</evidence>
<dbReference type="PIRSF" id="PIRSF005384">
    <property type="entry name" value="RpiB_LacA_B"/>
    <property type="match status" value="1"/>
</dbReference>
<dbReference type="Gene3D" id="3.40.1400.10">
    <property type="entry name" value="Sugar-phosphate isomerase, RpiB/LacA/LacB"/>
    <property type="match status" value="1"/>
</dbReference>
<name>A0AAI8GTV6_MAMSC</name>
<dbReference type="Proteomes" id="UP000197058">
    <property type="component" value="Chromosome"/>
</dbReference>
<keyword evidence="2" id="KW-0413">Isomerase</keyword>
<dbReference type="AlphaFoldDB" id="A0AAI8GTV6"/>
<sequence>MKVFINCIRKSSPLKDKIIQELSYSNIEWIDLYDETLEDDVFAVTVNTIKAVKNNEDAKALIIDDYGIAPFIIANKHKNVIAASVSDDRSACMTARHNNTKIMILASEIVGPTLAVNCAKAFGESSYDAGRHQIRIDMLNSLC</sequence>
<dbReference type="Pfam" id="PF02502">
    <property type="entry name" value="LacAB_rpiB"/>
    <property type="match status" value="1"/>
</dbReference>
<protein>
    <submittedName>
        <fullName evidence="2">RpiB/LacA/LacB family sugar-phosphate isomerase</fullName>
    </submittedName>
</protein>
<gene>
    <name evidence="2" type="ORF">CEP64_06390</name>
</gene>
<proteinExistence type="inferred from homology"/>
<dbReference type="GO" id="GO:0009052">
    <property type="term" value="P:pentose-phosphate shunt, non-oxidative branch"/>
    <property type="evidence" value="ECO:0007669"/>
    <property type="project" value="TreeGrafter"/>
</dbReference>
<organism evidence="2 3">
    <name type="scientific">Mammaliicoccus sciuri</name>
    <name type="common">Staphylococcus sciuri</name>
    <dbReference type="NCBI Taxonomy" id="1296"/>
    <lineage>
        <taxon>Bacteria</taxon>
        <taxon>Bacillati</taxon>
        <taxon>Bacillota</taxon>
        <taxon>Bacilli</taxon>
        <taxon>Bacillales</taxon>
        <taxon>Staphylococcaceae</taxon>
        <taxon>Mammaliicoccus</taxon>
    </lineage>
</organism>
<dbReference type="EMBL" id="CP022046">
    <property type="protein sequence ID" value="ASE34221.1"/>
    <property type="molecule type" value="Genomic_DNA"/>
</dbReference>
<evidence type="ECO:0000313" key="2">
    <source>
        <dbReference type="EMBL" id="ASE34221.1"/>
    </source>
</evidence>
<dbReference type="SUPFAM" id="SSF89623">
    <property type="entry name" value="Ribose/Galactose isomerase RpiB/AlsB"/>
    <property type="match status" value="1"/>
</dbReference>
<dbReference type="InterPro" id="IPR036569">
    <property type="entry name" value="RpiB_LacA_LacB_sf"/>
</dbReference>